<dbReference type="Proteomes" id="UP000662637">
    <property type="component" value="Unassembled WGS sequence"/>
</dbReference>
<evidence type="ECO:0000313" key="3">
    <source>
        <dbReference type="EMBL" id="VTJ88898.1"/>
    </source>
</evidence>
<dbReference type="Proteomes" id="UP000335636">
    <property type="component" value="Unassembled WGS sequence"/>
</dbReference>
<accession>A0A5E4D4G9</accession>
<reference evidence="2" key="2">
    <citation type="submission" date="2020-08" db="EMBL/GenBank/DDBJ databases">
        <authorList>
            <person name="Shumante A."/>
            <person name="Zimin A.V."/>
            <person name="Puiu D."/>
            <person name="Salzberg S.L."/>
        </authorList>
    </citation>
    <scope>NUCLEOTIDE SEQUENCE</scope>
    <source>
        <strain evidence="2">WC2-LM</strain>
        <tissue evidence="2">Liver</tissue>
    </source>
</reference>
<proteinExistence type="predicted"/>
<evidence type="ECO:0000313" key="2">
    <source>
        <dbReference type="EMBL" id="KAF7474618.1"/>
    </source>
</evidence>
<gene>
    <name evidence="2" type="ORF">GHT09_014625</name>
    <name evidence="3" type="ORF">MONAX_5E012883</name>
</gene>
<reference evidence="3 4" key="1">
    <citation type="submission" date="2019-04" db="EMBL/GenBank/DDBJ databases">
        <authorList>
            <person name="Alioto T."/>
            <person name="Alioto T."/>
        </authorList>
    </citation>
    <scope>NUCLEOTIDE SEQUENCE [LARGE SCALE GENOMIC DNA]</scope>
</reference>
<evidence type="ECO:0000256" key="1">
    <source>
        <dbReference type="SAM" id="MobiDB-lite"/>
    </source>
</evidence>
<dbReference type="AlphaFoldDB" id="A0A5E4D4G9"/>
<keyword evidence="4" id="KW-1185">Reference proteome</keyword>
<evidence type="ECO:0000313" key="4">
    <source>
        <dbReference type="Proteomes" id="UP000335636"/>
    </source>
</evidence>
<dbReference type="EMBL" id="CABDUW010003239">
    <property type="protein sequence ID" value="VTJ88898.1"/>
    <property type="molecule type" value="Genomic_DNA"/>
</dbReference>
<protein>
    <submittedName>
        <fullName evidence="3">Uncharacterized protein</fullName>
    </submittedName>
</protein>
<feature type="region of interest" description="Disordered" evidence="1">
    <location>
        <begin position="14"/>
        <end position="34"/>
    </location>
</feature>
<name>A0A5E4D4G9_MARMO</name>
<organism evidence="3 4">
    <name type="scientific">Marmota monax</name>
    <name type="common">Woodchuck</name>
    <dbReference type="NCBI Taxonomy" id="9995"/>
    <lineage>
        <taxon>Eukaryota</taxon>
        <taxon>Metazoa</taxon>
        <taxon>Chordata</taxon>
        <taxon>Craniata</taxon>
        <taxon>Vertebrata</taxon>
        <taxon>Euteleostomi</taxon>
        <taxon>Mammalia</taxon>
        <taxon>Eutheria</taxon>
        <taxon>Euarchontoglires</taxon>
        <taxon>Glires</taxon>
        <taxon>Rodentia</taxon>
        <taxon>Sciuromorpha</taxon>
        <taxon>Sciuridae</taxon>
        <taxon>Xerinae</taxon>
        <taxon>Marmotini</taxon>
        <taxon>Marmota</taxon>
    </lineage>
</organism>
<sequence>MLASHWACSGRGRWPGSSPLARRQSERDSGVCDSPSLPGDQLFLSPLVLMKFSHPPLSDDIRSLPCWLRLSPVATAHEGSVGIYLHSTQEDPDREAVSAGSLALGQFRELELSLSVLGVYSDKSRLQEAVSAGHLALSLSNLSASRRRMAA</sequence>
<dbReference type="EMBL" id="WJEC01003818">
    <property type="protein sequence ID" value="KAF7474618.1"/>
    <property type="molecule type" value="Genomic_DNA"/>
</dbReference>